<dbReference type="RefSeq" id="WP_142933859.1">
    <property type="nucleotide sequence ID" value="NZ_ML660170.1"/>
</dbReference>
<accession>A0A545U4G3</accession>
<dbReference type="GO" id="GO:0046872">
    <property type="term" value="F:metal ion binding"/>
    <property type="evidence" value="ECO:0007669"/>
    <property type="project" value="InterPro"/>
</dbReference>
<feature type="binding site" evidence="4">
    <location>
        <position position="188"/>
    </location>
    <ligand>
        <name>ATP</name>
        <dbReference type="ChEBI" id="CHEBI:30616"/>
    </ligand>
</feature>
<comment type="caution">
    <text evidence="7">The sequence shown here is derived from an EMBL/GenBank/DDBJ whole genome shotgun (WGS) entry which is preliminary data.</text>
</comment>
<comment type="similarity">
    <text evidence="4 5">Belongs to the PurK/PurT family.</text>
</comment>
<feature type="domain" description="ATP-grasp" evidence="6">
    <location>
        <begin position="105"/>
        <end position="295"/>
    </location>
</feature>
<evidence type="ECO:0000256" key="3">
    <source>
        <dbReference type="ARBA" id="ARBA00022840"/>
    </source>
</evidence>
<dbReference type="InterPro" id="IPR040686">
    <property type="entry name" value="PurK_C"/>
</dbReference>
<dbReference type="SUPFAM" id="SSF52440">
    <property type="entry name" value="PreATP-grasp domain"/>
    <property type="match status" value="1"/>
</dbReference>
<comment type="catalytic activity">
    <reaction evidence="4 5">
        <text>5-amino-1-(5-phospho-beta-D-ribosyl)imidazole + hydrogencarbonate + ATP = 5-carboxyamino-1-(5-phospho-D-ribosyl)imidazole + ADP + phosphate + 2 H(+)</text>
        <dbReference type="Rhea" id="RHEA:19317"/>
        <dbReference type="ChEBI" id="CHEBI:15378"/>
        <dbReference type="ChEBI" id="CHEBI:17544"/>
        <dbReference type="ChEBI" id="CHEBI:30616"/>
        <dbReference type="ChEBI" id="CHEBI:43474"/>
        <dbReference type="ChEBI" id="CHEBI:58730"/>
        <dbReference type="ChEBI" id="CHEBI:137981"/>
        <dbReference type="ChEBI" id="CHEBI:456216"/>
        <dbReference type="EC" id="6.3.4.18"/>
    </reaction>
</comment>
<feature type="binding site" evidence="4">
    <location>
        <position position="141"/>
    </location>
    <ligand>
        <name>ATP</name>
        <dbReference type="ChEBI" id="CHEBI:30616"/>
    </ligand>
</feature>
<reference evidence="7 8" key="1">
    <citation type="submission" date="2019-07" db="EMBL/GenBank/DDBJ databases">
        <title>Draft genome for Aliikangiella sp. M105.</title>
        <authorList>
            <person name="Wang G."/>
        </authorList>
    </citation>
    <scope>NUCLEOTIDE SEQUENCE [LARGE SCALE GENOMIC DNA]</scope>
    <source>
        <strain evidence="7 8">M105</strain>
    </source>
</reference>
<gene>
    <name evidence="4 5" type="primary">purK</name>
    <name evidence="7" type="ORF">FLL46_22170</name>
</gene>
<evidence type="ECO:0000256" key="2">
    <source>
        <dbReference type="ARBA" id="ARBA00022755"/>
    </source>
</evidence>
<comment type="function">
    <text evidence="5">Catalyzes the ATP-dependent conversion of 5-aminoimidazole ribonucleotide (AIR) and HCO(3)- to N5-carboxyaminoimidazole ribonucleotide (N5-CAIR).</text>
</comment>
<dbReference type="NCBIfam" id="TIGR01161">
    <property type="entry name" value="purK"/>
    <property type="match status" value="1"/>
</dbReference>
<dbReference type="UniPathway" id="UPA00074">
    <property type="reaction ID" value="UER00942"/>
</dbReference>
<dbReference type="AlphaFoldDB" id="A0A545U4G3"/>
<dbReference type="Pfam" id="PF22660">
    <property type="entry name" value="RS_preATP-grasp-like"/>
    <property type="match status" value="1"/>
</dbReference>
<organism evidence="7 8">
    <name type="scientific">Aliikangiella coralliicola</name>
    <dbReference type="NCBI Taxonomy" id="2592383"/>
    <lineage>
        <taxon>Bacteria</taxon>
        <taxon>Pseudomonadati</taxon>
        <taxon>Pseudomonadota</taxon>
        <taxon>Gammaproteobacteria</taxon>
        <taxon>Oceanospirillales</taxon>
        <taxon>Pleioneaceae</taxon>
        <taxon>Aliikangiella</taxon>
    </lineage>
</organism>
<dbReference type="Gene3D" id="3.30.1490.20">
    <property type="entry name" value="ATP-grasp fold, A domain"/>
    <property type="match status" value="1"/>
</dbReference>
<dbReference type="InterPro" id="IPR011761">
    <property type="entry name" value="ATP-grasp"/>
</dbReference>
<dbReference type="EMBL" id="VIKS01000014">
    <property type="protein sequence ID" value="TQV84334.1"/>
    <property type="molecule type" value="Genomic_DNA"/>
</dbReference>
<evidence type="ECO:0000313" key="8">
    <source>
        <dbReference type="Proteomes" id="UP000315439"/>
    </source>
</evidence>
<dbReference type="HAMAP" id="MF_01928">
    <property type="entry name" value="PurK"/>
    <property type="match status" value="1"/>
</dbReference>
<dbReference type="InterPro" id="IPR054350">
    <property type="entry name" value="PurT/PurK_preATP-grasp"/>
</dbReference>
<dbReference type="PANTHER" id="PTHR11609:SF5">
    <property type="entry name" value="PHOSPHORIBOSYLAMINOIMIDAZOLE CARBOXYLASE"/>
    <property type="match status" value="1"/>
</dbReference>
<keyword evidence="8" id="KW-1185">Reference proteome</keyword>
<feature type="binding site" evidence="4">
    <location>
        <begin position="180"/>
        <end position="183"/>
    </location>
    <ligand>
        <name>ATP</name>
        <dbReference type="ChEBI" id="CHEBI:30616"/>
    </ligand>
</feature>
<feature type="binding site" evidence="4">
    <location>
        <position position="211"/>
    </location>
    <ligand>
        <name>ATP</name>
        <dbReference type="ChEBI" id="CHEBI:30616"/>
    </ligand>
</feature>
<dbReference type="GO" id="GO:0004638">
    <property type="term" value="F:phosphoribosylaminoimidazole carboxylase activity"/>
    <property type="evidence" value="ECO:0007669"/>
    <property type="project" value="InterPro"/>
</dbReference>
<dbReference type="InterPro" id="IPR016185">
    <property type="entry name" value="PreATP-grasp_dom_sf"/>
</dbReference>
<sequence>MHITILGCGQLARLMALAGKKMAIDFTFVAIDNESTRCVDKLAKIVHWSKHVSTTSLLQAIGETDVVTVEREDIDIRLLLDLSMRVNVFPRPESVAICQNRIKEKIALSQLNIASTPWFAVTDTTGLFEAAKYLNYPFIIKSAEHGYDGKNQARIKDENALNEYIDNFIEPNEKIKAIAEPIVEFDTEVSLIGVRALSGEVKFYPLTENHHVGGILRRSMAPADFIPEDWLQNVKRNMTSLLEKWQYVGVLTMELFVTKDGIMVNELAPRIHNSGHWTDEGSVTSQFENHIRAISGLSLGSTMSKGYSAMVNILGTESESAAINLPETSVHLYNKMDKPGRKLGHINLSDPQRNSLLNKVKLVEQTIYSGNGKTFQLFS</sequence>
<dbReference type="GO" id="GO:0006189">
    <property type="term" value="P:'de novo' IMP biosynthetic process"/>
    <property type="evidence" value="ECO:0007669"/>
    <property type="project" value="UniProtKB-UniRule"/>
</dbReference>
<dbReference type="EC" id="6.3.4.18" evidence="4 5"/>
<dbReference type="GO" id="GO:0005524">
    <property type="term" value="F:ATP binding"/>
    <property type="evidence" value="ECO:0007669"/>
    <property type="project" value="UniProtKB-UniRule"/>
</dbReference>
<comment type="pathway">
    <text evidence="4 5">Purine metabolism; IMP biosynthesis via de novo pathway; 5-amino-1-(5-phospho-D-ribosyl)imidazole-4-carboxylate from 5-amino-1-(5-phospho-D-ribosyl)imidazole (N5-CAIR route): step 1/2.</text>
</comment>
<dbReference type="OrthoDB" id="9804625at2"/>
<feature type="binding site" evidence="4">
    <location>
        <position position="101"/>
    </location>
    <ligand>
        <name>ATP</name>
        <dbReference type="ChEBI" id="CHEBI:30616"/>
    </ligand>
</feature>
<dbReference type="GO" id="GO:0005829">
    <property type="term" value="C:cytosol"/>
    <property type="evidence" value="ECO:0007669"/>
    <property type="project" value="TreeGrafter"/>
</dbReference>
<keyword evidence="4 5" id="KW-0436">Ligase</keyword>
<evidence type="ECO:0000259" key="6">
    <source>
        <dbReference type="PROSITE" id="PS50975"/>
    </source>
</evidence>
<dbReference type="PROSITE" id="PS50975">
    <property type="entry name" value="ATP_GRASP"/>
    <property type="match status" value="1"/>
</dbReference>
<dbReference type="InterPro" id="IPR013815">
    <property type="entry name" value="ATP_grasp_subdomain_1"/>
</dbReference>
<comment type="function">
    <text evidence="4">Catalyzes the ATP-dependent conversion of 5-aminoimidazole ribonucleotide (AIR) and HCO(3)(-) to N5-carboxyaminoimidazole ribonucleotide (N5-CAIR).</text>
</comment>
<dbReference type="SUPFAM" id="SSF51246">
    <property type="entry name" value="Rudiment single hybrid motif"/>
    <property type="match status" value="1"/>
</dbReference>
<keyword evidence="2 4" id="KW-0658">Purine biosynthesis</keyword>
<proteinExistence type="inferred from homology"/>
<dbReference type="GO" id="GO:0034028">
    <property type="term" value="F:5-(carboxyamino)imidazole ribonucleotide synthase activity"/>
    <property type="evidence" value="ECO:0007669"/>
    <property type="project" value="UniProtKB-UniRule"/>
</dbReference>
<keyword evidence="1 4" id="KW-0547">Nucleotide-binding</keyword>
<dbReference type="NCBIfam" id="NF004679">
    <property type="entry name" value="PRK06019.1-5"/>
    <property type="match status" value="1"/>
</dbReference>
<dbReference type="Gene3D" id="3.30.470.20">
    <property type="entry name" value="ATP-grasp fold, B domain"/>
    <property type="match status" value="1"/>
</dbReference>
<evidence type="ECO:0000256" key="1">
    <source>
        <dbReference type="ARBA" id="ARBA00022741"/>
    </source>
</evidence>
<keyword evidence="3 4" id="KW-0067">ATP-binding</keyword>
<feature type="binding site" evidence="4">
    <location>
        <begin position="265"/>
        <end position="266"/>
    </location>
    <ligand>
        <name>ATP</name>
        <dbReference type="ChEBI" id="CHEBI:30616"/>
    </ligand>
</feature>
<comment type="subunit">
    <text evidence="4 5">Homodimer.</text>
</comment>
<evidence type="ECO:0000313" key="7">
    <source>
        <dbReference type="EMBL" id="TQV84334.1"/>
    </source>
</evidence>
<dbReference type="InterPro" id="IPR003135">
    <property type="entry name" value="ATP-grasp_carboxylate-amine"/>
</dbReference>
<dbReference type="InterPro" id="IPR005875">
    <property type="entry name" value="PurK"/>
</dbReference>
<evidence type="ECO:0000256" key="4">
    <source>
        <dbReference type="HAMAP-Rule" id="MF_01928"/>
    </source>
</evidence>
<comment type="caution">
    <text evidence="4">Lacks conserved residue(s) required for the propagation of feature annotation.</text>
</comment>
<protein>
    <recommendedName>
        <fullName evidence="4 5">N5-carboxyaminoimidazole ribonucleotide synthase</fullName>
        <shortName evidence="4 5">N5-CAIR synthase</shortName>
        <ecNumber evidence="4 5">6.3.4.18</ecNumber>
    </recommendedName>
    <alternativeName>
        <fullName evidence="4 5">5-(carboxyamino)imidazole ribonucleotide synthetase</fullName>
    </alternativeName>
</protein>
<dbReference type="Pfam" id="PF17769">
    <property type="entry name" value="PurK_C"/>
    <property type="match status" value="1"/>
</dbReference>
<dbReference type="Proteomes" id="UP000315439">
    <property type="component" value="Unassembled WGS sequence"/>
</dbReference>
<dbReference type="Gene3D" id="3.40.50.20">
    <property type="match status" value="1"/>
</dbReference>
<dbReference type="Pfam" id="PF02222">
    <property type="entry name" value="ATP-grasp"/>
    <property type="match status" value="1"/>
</dbReference>
<dbReference type="SUPFAM" id="SSF56059">
    <property type="entry name" value="Glutathione synthetase ATP-binding domain-like"/>
    <property type="match status" value="1"/>
</dbReference>
<dbReference type="InterPro" id="IPR011054">
    <property type="entry name" value="Rudment_hybrid_motif"/>
</dbReference>
<name>A0A545U4G3_9GAMM</name>
<evidence type="ECO:0000256" key="5">
    <source>
        <dbReference type="RuleBase" id="RU361200"/>
    </source>
</evidence>
<dbReference type="PANTHER" id="PTHR11609">
    <property type="entry name" value="PURINE BIOSYNTHESIS PROTEIN 6/7, PUR6/7"/>
    <property type="match status" value="1"/>
</dbReference>